<dbReference type="KEGG" id="fas:105267622"/>
<dbReference type="InterPro" id="IPR013083">
    <property type="entry name" value="Znf_RING/FYVE/PHD"/>
</dbReference>
<feature type="domain" description="PHD-type" evidence="6">
    <location>
        <begin position="1040"/>
        <end position="1157"/>
    </location>
</feature>
<dbReference type="Proteomes" id="UP000694866">
    <property type="component" value="Unplaced"/>
</dbReference>
<feature type="compositionally biased region" description="Basic and acidic residues" evidence="5">
    <location>
        <begin position="846"/>
        <end position="855"/>
    </location>
</feature>
<feature type="compositionally biased region" description="Basic residues" evidence="5">
    <location>
        <begin position="788"/>
        <end position="805"/>
    </location>
</feature>
<evidence type="ECO:0000256" key="5">
    <source>
        <dbReference type="SAM" id="MobiDB-lite"/>
    </source>
</evidence>
<evidence type="ECO:0000256" key="2">
    <source>
        <dbReference type="ARBA" id="ARBA00022723"/>
    </source>
</evidence>
<dbReference type="GO" id="GO:0005634">
    <property type="term" value="C:nucleus"/>
    <property type="evidence" value="ECO:0007669"/>
    <property type="project" value="TreeGrafter"/>
</dbReference>
<feature type="region of interest" description="Disordered" evidence="5">
    <location>
        <begin position="306"/>
        <end position="326"/>
    </location>
</feature>
<feature type="compositionally biased region" description="Basic and acidic residues" evidence="5">
    <location>
        <begin position="590"/>
        <end position="603"/>
    </location>
</feature>
<dbReference type="Gene3D" id="3.30.40.10">
    <property type="entry name" value="Zinc/RING finger domain, C3HC4 (zinc finger)"/>
    <property type="match status" value="1"/>
</dbReference>
<accession>A0A9R1T8U9</accession>
<organism evidence="7 8">
    <name type="scientific">Fopius arisanus</name>
    <dbReference type="NCBI Taxonomy" id="64838"/>
    <lineage>
        <taxon>Eukaryota</taxon>
        <taxon>Metazoa</taxon>
        <taxon>Ecdysozoa</taxon>
        <taxon>Arthropoda</taxon>
        <taxon>Hexapoda</taxon>
        <taxon>Insecta</taxon>
        <taxon>Pterygota</taxon>
        <taxon>Neoptera</taxon>
        <taxon>Endopterygota</taxon>
        <taxon>Hymenoptera</taxon>
        <taxon>Apocrita</taxon>
        <taxon>Ichneumonoidea</taxon>
        <taxon>Braconidae</taxon>
        <taxon>Opiinae</taxon>
        <taxon>Fopius</taxon>
    </lineage>
</organism>
<feature type="compositionally biased region" description="Polar residues" evidence="5">
    <location>
        <begin position="371"/>
        <end position="386"/>
    </location>
</feature>
<feature type="region of interest" description="Disordered" evidence="5">
    <location>
        <begin position="260"/>
        <end position="285"/>
    </location>
</feature>
<keyword evidence="1" id="KW-0597">Phosphoprotein</keyword>
<feature type="compositionally biased region" description="Low complexity" evidence="5">
    <location>
        <begin position="269"/>
        <end position="282"/>
    </location>
</feature>
<dbReference type="InterPro" id="IPR034732">
    <property type="entry name" value="EPHD"/>
</dbReference>
<name>A0A9R1T8U9_9HYME</name>
<dbReference type="PANTHER" id="PTHR14955">
    <property type="entry name" value="RETINOIC ACID INDUCED 1/TRANSCRIPTION FACTOR 20"/>
    <property type="match status" value="1"/>
</dbReference>
<feature type="compositionally biased region" description="Basic and acidic residues" evidence="5">
    <location>
        <begin position="640"/>
        <end position="677"/>
    </location>
</feature>
<feature type="region of interest" description="Disordered" evidence="5">
    <location>
        <begin position="342"/>
        <end position="386"/>
    </location>
</feature>
<feature type="compositionally biased region" description="Basic and acidic residues" evidence="5">
    <location>
        <begin position="611"/>
        <end position="628"/>
    </location>
</feature>
<feature type="compositionally biased region" description="Basic residues" evidence="5">
    <location>
        <begin position="822"/>
        <end position="831"/>
    </location>
</feature>
<evidence type="ECO:0000259" key="6">
    <source>
        <dbReference type="PROSITE" id="PS51805"/>
    </source>
</evidence>
<dbReference type="PROSITE" id="PS51805">
    <property type="entry name" value="EPHD"/>
    <property type="match status" value="1"/>
</dbReference>
<feature type="region of interest" description="Disordered" evidence="5">
    <location>
        <begin position="763"/>
        <end position="922"/>
    </location>
</feature>
<feature type="compositionally biased region" description="Basic and acidic residues" evidence="5">
    <location>
        <begin position="476"/>
        <end position="496"/>
    </location>
</feature>
<dbReference type="OrthoDB" id="10029243at2759"/>
<evidence type="ECO:0000313" key="8">
    <source>
        <dbReference type="RefSeq" id="XP_011304910.1"/>
    </source>
</evidence>
<keyword evidence="4" id="KW-0862">Zinc</keyword>
<dbReference type="GeneID" id="105267622"/>
<dbReference type="Pfam" id="PF13771">
    <property type="entry name" value="zf-HC5HC2H"/>
    <property type="match status" value="1"/>
</dbReference>
<dbReference type="GO" id="GO:0006357">
    <property type="term" value="P:regulation of transcription by RNA polymerase II"/>
    <property type="evidence" value="ECO:0007669"/>
    <property type="project" value="TreeGrafter"/>
</dbReference>
<keyword evidence="2" id="KW-0479">Metal-binding</keyword>
<dbReference type="RefSeq" id="XP_011304910.1">
    <property type="nucleotide sequence ID" value="XM_011306608.1"/>
</dbReference>
<proteinExistence type="predicted"/>
<evidence type="ECO:0000313" key="7">
    <source>
        <dbReference type="Proteomes" id="UP000694866"/>
    </source>
</evidence>
<dbReference type="GO" id="GO:0008270">
    <property type="term" value="F:zinc ion binding"/>
    <property type="evidence" value="ECO:0007669"/>
    <property type="project" value="UniProtKB-KW"/>
</dbReference>
<dbReference type="InterPro" id="IPR052440">
    <property type="entry name" value="Trans_Reg/Chrom_Remod"/>
</dbReference>
<feature type="compositionally biased region" description="Polar residues" evidence="5">
    <location>
        <begin position="306"/>
        <end position="321"/>
    </location>
</feature>
<keyword evidence="3" id="KW-0863">Zinc-finger</keyword>
<gene>
    <name evidence="8" type="primary">LOC105267622</name>
</gene>
<feature type="region of interest" description="Disordered" evidence="5">
    <location>
        <begin position="476"/>
        <end position="510"/>
    </location>
</feature>
<sequence length="1159" mass="127683">MRGKDTMNTSLGLAREYEPPLTDLRVSNLGIDQTHCPELPDPHLDHIIGQHGVTRCPPDPALYNGLQYPGYAPNWALPAAYWDSLQKPLILSPPISPEFQCPLDAPLDLKEHPQKPEIPLNYSTLYPSSAPHLSHHPSLPLPPLNLPKLSPTFPGPHSHPRTHKKPTRISSYCQAPENFHQSQTLLDWEDIEMSGQYPGHSRPPVGTPPPQTVWNHLTMTQGSGLNLHPTALTGSSLNPANFYTHPSMTRSSHLTPQLAHTQAPPTWHTPTVPSKSVNSSNPPGNPLFSLQMLVDNRQSQNQFRVSPGAQSTLDLSSTSELPENYSRLPQDIPISLTARSLDKSSRNGNIISPPIPLNGETSSDSGISSSVPTPNSISEPVSLSTKEPLTTPKISVKNFESNLKGVANLHDKIKELSADNFTQKVINLPPSVTIERVSGDKKEEPVKIKDSLSVIPQGRNVMPVIVNLTSRLDKDVIDSPRREPSSERDRKVEEFNVRSPKNLPKRGKKGVDSLLEKLEGGNKKLGTENIGSVIVMPIEDNRDALSVKSMSPERFDKSKSPTREDDVVSPAFSNDDSNDNTKQRRKRKLEKPVRLSKDSKTEVEDMELEPIEPRDISRVSEGVVEERQPPQASPAGSKAGESEKENRLIQRADATDAEAREKSKDEEISKSEESEPVRRRRSSEGYSGNPTSRSPRTRRKSSDDVSELKGSSPKRQQNANPFNEVESELEKMFAGIVEPESEVKKEEVKSEIVPEIKSEDMKIEVDEKVEPIDVDKSSVTSTVEAKPPPKRGKKGRGRGKKRKVAKSVDPLFSVDDLPVKETKKRKTLKGGKKQDVGKKKSKNKNLKTDGVREMAYDSGSNASSIRSRGPVVHVEGPRDSPLSVQVVNAPREEEEEKSKEKRKSVGNGSAGRSKRLSHQNDLDYRGKVSRAGLFSSTLSSRYDAHTTDSTWICVFCKLGPHAVVPGDPGRPHPNLAGPHIAPGTYVVPAGVLSDLFGPYLIGNERLEDGILSADEQEINTEQKKGGRNKRSLRHAGLADQFTAKMGKKKRNSVEINATMIYSGMTLIPGEEQRWEVWLHEQCAVWAAGVYLAGGRVTGLQEAVWDATKSICNACGLTGANIGCVKRGCKAVTHYPCALTKGWLLDTNQYIPRCNLHRVT</sequence>
<feature type="region of interest" description="Disordered" evidence="5">
    <location>
        <begin position="546"/>
        <end position="727"/>
    </location>
</feature>
<evidence type="ECO:0000256" key="1">
    <source>
        <dbReference type="ARBA" id="ARBA00022553"/>
    </source>
</evidence>
<keyword evidence="7" id="KW-1185">Reference proteome</keyword>
<evidence type="ECO:0000256" key="3">
    <source>
        <dbReference type="ARBA" id="ARBA00022771"/>
    </source>
</evidence>
<feature type="compositionally biased region" description="Basic and acidic residues" evidence="5">
    <location>
        <begin position="763"/>
        <end position="776"/>
    </location>
</feature>
<reference evidence="8" key="1">
    <citation type="submission" date="2025-08" db="UniProtKB">
        <authorList>
            <consortium name="RefSeq"/>
        </authorList>
    </citation>
    <scope>IDENTIFICATION</scope>
    <source>
        <strain evidence="8">USDA-PBARC FA_bdor</strain>
        <tissue evidence="8">Whole organism</tissue>
    </source>
</reference>
<dbReference type="PANTHER" id="PTHR14955:SF4">
    <property type="entry name" value="PHD-TYPE DOMAIN-CONTAINING PROTEIN"/>
    <property type="match status" value="1"/>
</dbReference>
<protein>
    <recommendedName>
        <fullName evidence="6">PHD-type domain-containing protein</fullName>
    </recommendedName>
</protein>
<dbReference type="AlphaFoldDB" id="A0A9R1T8U9"/>
<evidence type="ECO:0000256" key="4">
    <source>
        <dbReference type="ARBA" id="ARBA00022833"/>
    </source>
</evidence>
<feature type="compositionally biased region" description="Basic and acidic residues" evidence="5">
    <location>
        <begin position="546"/>
        <end position="566"/>
    </location>
</feature>